<dbReference type="EMBL" id="AJWY01006571">
    <property type="protein sequence ID" value="EKC66477.1"/>
    <property type="molecule type" value="Genomic_DNA"/>
</dbReference>
<comment type="caution">
    <text evidence="1">The sequence shown here is derived from an EMBL/GenBank/DDBJ whole genome shotgun (WGS) entry which is preliminary data.</text>
</comment>
<organism evidence="1">
    <name type="scientific">human gut metagenome</name>
    <dbReference type="NCBI Taxonomy" id="408170"/>
    <lineage>
        <taxon>unclassified sequences</taxon>
        <taxon>metagenomes</taxon>
        <taxon>organismal metagenomes</taxon>
    </lineage>
</organism>
<evidence type="ECO:0000313" key="1">
    <source>
        <dbReference type="EMBL" id="EKC66477.1"/>
    </source>
</evidence>
<protein>
    <submittedName>
        <fullName evidence="1">Uncharacterized protein</fullName>
    </submittedName>
</protein>
<feature type="non-terminal residue" evidence="1">
    <location>
        <position position="31"/>
    </location>
</feature>
<sequence>MLREYLGFGEDFWSWDHVFEGMDYFCKGESE</sequence>
<dbReference type="AlphaFoldDB" id="K1T0S4"/>
<accession>K1T0S4</accession>
<gene>
    <name evidence="1" type="ORF">LEA_09786</name>
</gene>
<reference evidence="1" key="1">
    <citation type="journal article" date="2013" name="Environ. Microbiol.">
        <title>Microbiota from the distal guts of lean and obese adolescents exhibit partial functional redundancy besides clear differences in community structure.</title>
        <authorList>
            <person name="Ferrer M."/>
            <person name="Ruiz A."/>
            <person name="Lanza F."/>
            <person name="Haange S.B."/>
            <person name="Oberbach A."/>
            <person name="Till H."/>
            <person name="Bargiela R."/>
            <person name="Campoy C."/>
            <person name="Segura M.T."/>
            <person name="Richter M."/>
            <person name="von Bergen M."/>
            <person name="Seifert J."/>
            <person name="Suarez A."/>
        </authorList>
    </citation>
    <scope>NUCLEOTIDE SEQUENCE</scope>
</reference>
<name>K1T0S4_9ZZZZ</name>
<proteinExistence type="predicted"/>